<dbReference type="SUPFAM" id="SSF52833">
    <property type="entry name" value="Thioredoxin-like"/>
    <property type="match status" value="1"/>
</dbReference>
<feature type="region of interest" description="Disordered" evidence="4">
    <location>
        <begin position="204"/>
        <end position="229"/>
    </location>
</feature>
<dbReference type="Pfam" id="PF14497">
    <property type="entry name" value="GST_C_3"/>
    <property type="match status" value="1"/>
</dbReference>
<dbReference type="InterPro" id="IPR036249">
    <property type="entry name" value="Thioredoxin-like_sf"/>
</dbReference>
<dbReference type="GO" id="GO:0005737">
    <property type="term" value="C:cytoplasm"/>
    <property type="evidence" value="ECO:0007669"/>
    <property type="project" value="TreeGrafter"/>
</dbReference>
<dbReference type="GO" id="GO:0003746">
    <property type="term" value="F:translation elongation factor activity"/>
    <property type="evidence" value="ECO:0007669"/>
    <property type="project" value="UniProtKB-UniRule"/>
</dbReference>
<evidence type="ECO:0000259" key="5">
    <source>
        <dbReference type="PROSITE" id="PS50040"/>
    </source>
</evidence>
<dbReference type="PROSITE" id="PS50404">
    <property type="entry name" value="GST_NTER"/>
    <property type="match status" value="1"/>
</dbReference>
<dbReference type="SFLD" id="SFLDG00358">
    <property type="entry name" value="Main_(cytGST)"/>
    <property type="match status" value="1"/>
</dbReference>
<evidence type="ECO:0000259" key="6">
    <source>
        <dbReference type="PROSITE" id="PS50404"/>
    </source>
</evidence>
<dbReference type="InterPro" id="IPR001662">
    <property type="entry name" value="EF1B_G_C"/>
</dbReference>
<dbReference type="Pfam" id="PF00647">
    <property type="entry name" value="EF1G"/>
    <property type="match status" value="1"/>
</dbReference>
<dbReference type="InterPro" id="IPR040079">
    <property type="entry name" value="Glutathione_S-Trfase"/>
</dbReference>
<dbReference type="SFLD" id="SFLDS00019">
    <property type="entry name" value="Glutathione_Transferase_(cytos"/>
    <property type="match status" value="1"/>
</dbReference>
<dbReference type="InterPro" id="IPR010987">
    <property type="entry name" value="Glutathione-S-Trfase_C-like"/>
</dbReference>
<feature type="domain" description="GST N-terminal" evidence="6">
    <location>
        <begin position="1"/>
        <end position="81"/>
    </location>
</feature>
<feature type="domain" description="GST C-terminal" evidence="7">
    <location>
        <begin position="86"/>
        <end position="210"/>
    </location>
</feature>
<dbReference type="InterPro" id="IPR004045">
    <property type="entry name" value="Glutathione_S-Trfase_N"/>
</dbReference>
<dbReference type="InterPro" id="IPR036282">
    <property type="entry name" value="Glutathione-S-Trfase_C_sf"/>
</dbReference>
<dbReference type="PANTHER" id="PTHR43986">
    <property type="entry name" value="ELONGATION FACTOR 1-GAMMA"/>
    <property type="match status" value="1"/>
</dbReference>
<dbReference type="SUPFAM" id="SSF47616">
    <property type="entry name" value="GST C-terminal domain-like"/>
    <property type="match status" value="1"/>
</dbReference>
<dbReference type="PROSITE" id="PS50405">
    <property type="entry name" value="GST_CTER"/>
    <property type="match status" value="1"/>
</dbReference>
<dbReference type="SUPFAM" id="SSF89942">
    <property type="entry name" value="eEF1-gamma domain"/>
    <property type="match status" value="1"/>
</dbReference>
<dbReference type="AlphaFoldDB" id="A0A1A8WV79"/>
<feature type="compositionally biased region" description="Basic and acidic residues" evidence="4">
    <location>
        <begin position="204"/>
        <end position="221"/>
    </location>
</feature>
<dbReference type="Gene3D" id="1.20.1050.10">
    <property type="match status" value="1"/>
</dbReference>
<evidence type="ECO:0000313" key="9">
    <source>
        <dbReference type="Proteomes" id="UP000078546"/>
    </source>
</evidence>
<evidence type="ECO:0000256" key="1">
    <source>
        <dbReference type="ARBA" id="ARBA00022768"/>
    </source>
</evidence>
<dbReference type="EMBL" id="FLQV01000582">
    <property type="protein sequence ID" value="SBS96245.1"/>
    <property type="molecule type" value="Genomic_DNA"/>
</dbReference>
<name>A0A1A8WV79_PLAOA</name>
<dbReference type="Pfam" id="PF02798">
    <property type="entry name" value="GST_N"/>
    <property type="match status" value="1"/>
</dbReference>
<keyword evidence="1 3" id="KW-0251">Elongation factor</keyword>
<dbReference type="FunFam" id="3.40.30.10:FF:000148">
    <property type="entry name" value="Elongation factor 1B gamma"/>
    <property type="match status" value="1"/>
</dbReference>
<dbReference type="PANTHER" id="PTHR43986:SF1">
    <property type="entry name" value="ELONGATION FACTOR 1-GAMMA"/>
    <property type="match status" value="1"/>
</dbReference>
<dbReference type="PROSITE" id="PS50040">
    <property type="entry name" value="EF1G_C"/>
    <property type="match status" value="1"/>
</dbReference>
<accession>A0A1A8WV79</accession>
<keyword evidence="2 3" id="KW-0648">Protein biosynthesis</keyword>
<evidence type="ECO:0000256" key="3">
    <source>
        <dbReference type="PROSITE-ProRule" id="PRU00519"/>
    </source>
</evidence>
<evidence type="ECO:0000256" key="2">
    <source>
        <dbReference type="ARBA" id="ARBA00022917"/>
    </source>
</evidence>
<sequence length="461" mass="53675">MDFKLLAPKNDIRSLKVQTVASFCNIKLNIPQFEIGKDDKKADFLKQSPLGRLPVLVTPNGSLFESNAISKYLCSLRGEHNLLGKGLFEEAQVNMWVEFNTYELEIPVCCYVSNKSNEKSLKHIQETFECLNKHLLTNQFMVGNSITLADIFISVIIRFVLKSGKIDENFVKKYGNLYRLYDTISNQKQFKYVFASQQGGNKKISQEKNVKTNEKEKEKEKEKKKKKDMNDEDDACALLSDEFTEKKSKKINPLDLLPPSSFSLDEWKYKYSNEKDLFNIAMPHFWKSYDPNGFSLYYMKYDKLEDECQISFVACNMASGFLQRLENNFSKYSFAVITVLGENKNYDIEGVWLFRGTDIPFEMKDHPSFEYHIFKKLDVNNSADKNLLEQYWCSKDTIAGRPVVDRKVWNSRYEVRRNTGNNLFGKNTRTHHNLRHNAARVLPLLHRGKKTKDKDLENSEN</sequence>
<evidence type="ECO:0000259" key="7">
    <source>
        <dbReference type="PROSITE" id="PS50405"/>
    </source>
</evidence>
<dbReference type="FunFam" id="3.30.70.1010:FF:000001">
    <property type="entry name" value="Elongation factor 1-gamma 1"/>
    <property type="match status" value="1"/>
</dbReference>
<dbReference type="Proteomes" id="UP000078546">
    <property type="component" value="Unassembled WGS sequence"/>
</dbReference>
<gene>
    <name evidence="8" type="ORF">POVCU1_031570</name>
</gene>
<dbReference type="Gene3D" id="3.30.70.1010">
    <property type="entry name" value="Translation elongation factor EF1B, gamma chain, conserved domain"/>
    <property type="match status" value="1"/>
</dbReference>
<dbReference type="InterPro" id="IPR050802">
    <property type="entry name" value="EF-GSTs"/>
</dbReference>
<dbReference type="Gene3D" id="3.40.30.10">
    <property type="entry name" value="Glutaredoxin"/>
    <property type="match status" value="1"/>
</dbReference>
<organism evidence="8 9">
    <name type="scientific">Plasmodium ovale curtisi</name>
    <dbReference type="NCBI Taxonomy" id="864141"/>
    <lineage>
        <taxon>Eukaryota</taxon>
        <taxon>Sar</taxon>
        <taxon>Alveolata</taxon>
        <taxon>Apicomplexa</taxon>
        <taxon>Aconoidasida</taxon>
        <taxon>Haemosporida</taxon>
        <taxon>Plasmodiidae</taxon>
        <taxon>Plasmodium</taxon>
        <taxon>Plasmodium (Plasmodium)</taxon>
    </lineage>
</organism>
<evidence type="ECO:0000313" key="8">
    <source>
        <dbReference type="EMBL" id="SBS96245.1"/>
    </source>
</evidence>
<dbReference type="InterPro" id="IPR036433">
    <property type="entry name" value="EF1B_G_C_sf"/>
</dbReference>
<dbReference type="SMART" id="SM01183">
    <property type="entry name" value="EF1G"/>
    <property type="match status" value="1"/>
</dbReference>
<dbReference type="CDD" id="cd03044">
    <property type="entry name" value="GST_N_EF1Bgamma"/>
    <property type="match status" value="1"/>
</dbReference>
<proteinExistence type="predicted"/>
<dbReference type="InterPro" id="IPR004046">
    <property type="entry name" value="GST_C"/>
</dbReference>
<protein>
    <submittedName>
        <fullName evidence="8">Elongation factor 1-gamma, putative</fullName>
    </submittedName>
</protein>
<reference evidence="9" key="1">
    <citation type="submission" date="2016-05" db="EMBL/GenBank/DDBJ databases">
        <authorList>
            <person name="Naeem Raeece"/>
        </authorList>
    </citation>
    <scope>NUCLEOTIDE SEQUENCE [LARGE SCALE GENOMIC DNA]</scope>
</reference>
<dbReference type="GO" id="GO:0005634">
    <property type="term" value="C:nucleus"/>
    <property type="evidence" value="ECO:0007669"/>
    <property type="project" value="TreeGrafter"/>
</dbReference>
<evidence type="ECO:0000256" key="4">
    <source>
        <dbReference type="SAM" id="MobiDB-lite"/>
    </source>
</evidence>
<feature type="domain" description="EF-1-gamma C-terminal" evidence="5">
    <location>
        <begin position="250"/>
        <end position="410"/>
    </location>
</feature>